<name>A0A6J7I9J3_9ZZZZ</name>
<accession>A0A6J7I9J3</accession>
<dbReference type="PROSITE" id="PS51819">
    <property type="entry name" value="VOC"/>
    <property type="match status" value="2"/>
</dbReference>
<protein>
    <submittedName>
        <fullName evidence="2">Unannotated protein</fullName>
    </submittedName>
</protein>
<dbReference type="InterPro" id="IPR004360">
    <property type="entry name" value="Glyas_Fos-R_dOase_dom"/>
</dbReference>
<dbReference type="InterPro" id="IPR037523">
    <property type="entry name" value="VOC_core"/>
</dbReference>
<dbReference type="Gene3D" id="3.10.180.10">
    <property type="entry name" value="2,3-Dihydroxybiphenyl 1,2-Dioxygenase, domain 1"/>
    <property type="match status" value="2"/>
</dbReference>
<dbReference type="AlphaFoldDB" id="A0A6J7I9J3"/>
<evidence type="ECO:0000313" key="2">
    <source>
        <dbReference type="EMBL" id="CAB4927419.1"/>
    </source>
</evidence>
<dbReference type="Pfam" id="PF00903">
    <property type="entry name" value="Glyoxalase"/>
    <property type="match status" value="2"/>
</dbReference>
<dbReference type="SUPFAM" id="SSF54593">
    <property type="entry name" value="Glyoxalase/Bleomycin resistance protein/Dihydroxybiphenyl dioxygenase"/>
    <property type="match status" value="1"/>
</dbReference>
<dbReference type="InterPro" id="IPR029068">
    <property type="entry name" value="Glyas_Bleomycin-R_OHBP_Dase"/>
</dbReference>
<reference evidence="2" key="1">
    <citation type="submission" date="2020-05" db="EMBL/GenBank/DDBJ databases">
        <authorList>
            <person name="Chiriac C."/>
            <person name="Salcher M."/>
            <person name="Ghai R."/>
            <person name="Kavagutti S V."/>
        </authorList>
    </citation>
    <scope>NUCLEOTIDE SEQUENCE</scope>
</reference>
<feature type="domain" description="VOC" evidence="1">
    <location>
        <begin position="8"/>
        <end position="119"/>
    </location>
</feature>
<organism evidence="2">
    <name type="scientific">freshwater metagenome</name>
    <dbReference type="NCBI Taxonomy" id="449393"/>
    <lineage>
        <taxon>unclassified sequences</taxon>
        <taxon>metagenomes</taxon>
        <taxon>ecological metagenomes</taxon>
    </lineage>
</organism>
<sequence>MGQPVIRAVGHVALRVRDLDASVDVATTIMGLAERRRSGSSVFLTHGAPDHSLEYIAADEDALDHIGLEAPDAQALAEVRRRVDAAGLAVLSDAPLDPGAGDGFAFVGPEGFVFEVYRDMPHVPLDHRPTGVRPNRFGHVNITVTDLDGMLDVLTGVLDFRISDRVTMGAWLRCNVDHHGIAVARGERAVLHHHAWEVQSTVEVGLLADRIDESGRSVLWGPVRHGCGRNIATYFQDPSGAVVEYYSDMERFYSDEDQPVRSWDEADHKWFSLWSPDFPGGFIERGVPPVRRDGVAA</sequence>
<feature type="domain" description="VOC" evidence="1">
    <location>
        <begin position="136"/>
        <end position="248"/>
    </location>
</feature>
<evidence type="ECO:0000259" key="1">
    <source>
        <dbReference type="PROSITE" id="PS51819"/>
    </source>
</evidence>
<dbReference type="EMBL" id="CAFBMX010000004">
    <property type="protein sequence ID" value="CAB4927419.1"/>
    <property type="molecule type" value="Genomic_DNA"/>
</dbReference>
<dbReference type="CDD" id="cd08343">
    <property type="entry name" value="ED_TypeI_classII_C"/>
    <property type="match status" value="1"/>
</dbReference>
<gene>
    <name evidence="2" type="ORF">UFOPK3674_00937</name>
</gene>
<proteinExistence type="predicted"/>